<feature type="domain" description="SMP-30/Gluconolactonase/LRE-like region" evidence="3">
    <location>
        <begin position="80"/>
        <end position="273"/>
    </location>
</feature>
<accession>A0A7D4Q830</accession>
<keyword evidence="1" id="KW-0677">Repeat</keyword>
<dbReference type="PANTHER" id="PTHR13833:SF71">
    <property type="entry name" value="NHL DOMAIN-CONTAINING PROTEIN"/>
    <property type="match status" value="1"/>
</dbReference>
<organism evidence="5 6">
    <name type="scientific">Mucilaginibacter mali</name>
    <dbReference type="NCBI Taxonomy" id="2740462"/>
    <lineage>
        <taxon>Bacteria</taxon>
        <taxon>Pseudomonadati</taxon>
        <taxon>Bacteroidota</taxon>
        <taxon>Sphingobacteriia</taxon>
        <taxon>Sphingobacteriales</taxon>
        <taxon>Sphingobacteriaceae</taxon>
        <taxon>Mucilaginibacter</taxon>
    </lineage>
</organism>
<dbReference type="InterPro" id="IPR013658">
    <property type="entry name" value="SGL"/>
</dbReference>
<evidence type="ECO:0000259" key="3">
    <source>
        <dbReference type="Pfam" id="PF08450"/>
    </source>
</evidence>
<dbReference type="InterPro" id="IPR011042">
    <property type="entry name" value="6-blade_b-propeller_TolB-like"/>
</dbReference>
<dbReference type="InterPro" id="IPR018711">
    <property type="entry name" value="NAGPA"/>
</dbReference>
<dbReference type="PANTHER" id="PTHR13833">
    <property type="match status" value="1"/>
</dbReference>
<evidence type="ECO:0000256" key="2">
    <source>
        <dbReference type="PROSITE-ProRule" id="PRU00504"/>
    </source>
</evidence>
<dbReference type="Pfam" id="PF09992">
    <property type="entry name" value="NAGPA"/>
    <property type="match status" value="1"/>
</dbReference>
<dbReference type="CDD" id="cd14953">
    <property type="entry name" value="NHL_like_1"/>
    <property type="match status" value="1"/>
</dbReference>
<feature type="repeat" description="NHL" evidence="2">
    <location>
        <begin position="176"/>
        <end position="213"/>
    </location>
</feature>
<dbReference type="Pfam" id="PF08450">
    <property type="entry name" value="SGL"/>
    <property type="match status" value="1"/>
</dbReference>
<dbReference type="Gene3D" id="2.120.10.30">
    <property type="entry name" value="TolB, C-terminal domain"/>
    <property type="match status" value="3"/>
</dbReference>
<dbReference type="AlphaFoldDB" id="A0A7D4Q830"/>
<dbReference type="InterPro" id="IPR001258">
    <property type="entry name" value="NHL_repeat"/>
</dbReference>
<sequence>MKNFIFLGIALAMCMFSCKKNQVADENGNTAAITGGGLKLKDMGIVASNDSAFTISTYAGNGTAAFSNGTSGNLLTASFDSPEGIVFDSGGNMFVADRDNQIIRKITTGGVISTFAGQQGVAGFADGTGTAAKFSTPIRLSIDAANNIYVADRDNAKIRKITSAGVVTTIAGSTAGSGATQFNWPVDVAVKSDGSILYVADSKNHRIQKITLSGGTYTTSLLAGQTTLGYANGTGSAAKFNFPAGVAIDASGNIIVADRMNNCIRKITSGGVVSLLAGIPGTVYDLDAPALQASFGEPYGVTVANDGCIYVCDINYHNVRRISNHGGFVATVAGYSTSGYADGTFNTRFNVPTSVAIDNSGNFYVTDVSNNRIRKMKPETRVIQYTEGWTPMDTSTYAGVKRYRYTGNRFWLPSTASNPIQNINIIDIDMSVNHFEFMHVDSFANQTTVSNIIGHPTSVIAALSGTFATGNHHGKFASYLRNNDVTYWKADAEEALYPDGYWHYHDGMFYVDATGTPGMEQSNMTQLPFSPTTRKYMMSGAPLLIKNSVPIEITSPTNWGVSNTTPPQTLRVIIAPRAIVALPIINKHVLLICIDGVENGIDCYASNGISAPGRYGMTTADATQFVQQFFHPSWAINMDGGGSASMYMMGATDGQTGGVSGGIPVISYPDWDSSCTISGMDYSRYGQQRKSMQDCIAVIAN</sequence>
<dbReference type="PROSITE" id="PS51125">
    <property type="entry name" value="NHL"/>
    <property type="match status" value="3"/>
</dbReference>
<reference evidence="5 6" key="1">
    <citation type="submission" date="2020-05" db="EMBL/GenBank/DDBJ databases">
        <title>Mucilaginibacter mali sp. nov.</title>
        <authorList>
            <person name="Kim H.S."/>
            <person name="Lee K.C."/>
            <person name="Suh M.K."/>
            <person name="Kim J.-S."/>
            <person name="Han K.-I."/>
            <person name="Eom M.K."/>
            <person name="Shin Y.K."/>
            <person name="Lee J.-S."/>
        </authorList>
    </citation>
    <scope>NUCLEOTIDE SEQUENCE [LARGE SCALE GENOMIC DNA]</scope>
    <source>
        <strain evidence="5 6">G2-14</strain>
    </source>
</reference>
<evidence type="ECO:0000256" key="1">
    <source>
        <dbReference type="ARBA" id="ARBA00022737"/>
    </source>
</evidence>
<dbReference type="Proteomes" id="UP000505355">
    <property type="component" value="Chromosome"/>
</dbReference>
<dbReference type="Pfam" id="PF01436">
    <property type="entry name" value="NHL"/>
    <property type="match status" value="1"/>
</dbReference>
<dbReference type="RefSeq" id="WP_173413266.1">
    <property type="nucleotide sequence ID" value="NZ_CP054139.1"/>
</dbReference>
<gene>
    <name evidence="5" type="ORF">HQ865_01925</name>
</gene>
<keyword evidence="6" id="KW-1185">Reference proteome</keyword>
<dbReference type="SUPFAM" id="SSF101898">
    <property type="entry name" value="NHL repeat"/>
    <property type="match status" value="1"/>
</dbReference>
<evidence type="ECO:0000313" key="6">
    <source>
        <dbReference type="Proteomes" id="UP000505355"/>
    </source>
</evidence>
<protein>
    <submittedName>
        <fullName evidence="5">SMP-30/gluconolactonase/LRE family protein</fullName>
    </submittedName>
</protein>
<feature type="domain" description="Phosphodiester glycosidase" evidence="4">
    <location>
        <begin position="459"/>
        <end position="650"/>
    </location>
</feature>
<proteinExistence type="predicted"/>
<feature type="repeat" description="NHL" evidence="2">
    <location>
        <begin position="349"/>
        <end position="379"/>
    </location>
</feature>
<evidence type="ECO:0000313" key="5">
    <source>
        <dbReference type="EMBL" id="QKJ28564.1"/>
    </source>
</evidence>
<name>A0A7D4Q830_9SPHI</name>
<dbReference type="EMBL" id="CP054139">
    <property type="protein sequence ID" value="QKJ28564.1"/>
    <property type="molecule type" value="Genomic_DNA"/>
</dbReference>
<feature type="repeat" description="NHL" evidence="2">
    <location>
        <begin position="235"/>
        <end position="270"/>
    </location>
</feature>
<evidence type="ECO:0000259" key="4">
    <source>
        <dbReference type="Pfam" id="PF09992"/>
    </source>
</evidence>
<dbReference type="KEGG" id="mmab:HQ865_01925"/>